<sequence length="207" mass="23146">MRLQPRSPALPYTAVVVEEAPRRGAFGEGRPKRRLARHPDERRWETAAAIFRLRVEGLRSHEIRRLLESDPARHPVDGSWTIARVDGLLANPKLTGYQVYNRRATRNGYRWNPVSEWVWSPSPVHPAVVSPDQWRDAQLVTAALKAPRSGLDRVREAAQARGLGMRVVRSSADHVLYGVGDLQFAVRRGDLPDSAADAIITQIGAGR</sequence>
<dbReference type="GO" id="GO:0000150">
    <property type="term" value="F:DNA strand exchange activity"/>
    <property type="evidence" value="ECO:0007669"/>
    <property type="project" value="InterPro"/>
</dbReference>
<dbReference type="InterPro" id="IPR011109">
    <property type="entry name" value="DNA_bind_recombinase_dom"/>
</dbReference>
<keyword evidence="3" id="KW-1185">Reference proteome</keyword>
<dbReference type="Pfam" id="PF07508">
    <property type="entry name" value="Recombinase"/>
    <property type="match status" value="1"/>
</dbReference>
<dbReference type="Gene3D" id="3.90.1750.20">
    <property type="entry name" value="Putative Large Serine Recombinase, Chain B, Domain 2"/>
    <property type="match status" value="1"/>
</dbReference>
<feature type="domain" description="Recombinase" evidence="1">
    <location>
        <begin position="25"/>
        <end position="150"/>
    </location>
</feature>
<dbReference type="InterPro" id="IPR038109">
    <property type="entry name" value="DNA_bind_recomb_sf"/>
</dbReference>
<evidence type="ECO:0000313" key="3">
    <source>
        <dbReference type="Proteomes" id="UP000253318"/>
    </source>
</evidence>
<protein>
    <recommendedName>
        <fullName evidence="1">Recombinase domain-containing protein</fullName>
    </recommendedName>
</protein>
<evidence type="ECO:0000313" key="2">
    <source>
        <dbReference type="EMBL" id="RCV58964.1"/>
    </source>
</evidence>
<dbReference type="EMBL" id="QEIN01000076">
    <property type="protein sequence ID" value="RCV58964.1"/>
    <property type="molecule type" value="Genomic_DNA"/>
</dbReference>
<name>A0A368T5R6_9ACTN</name>
<gene>
    <name evidence="2" type="ORF">DEF24_11605</name>
</gene>
<accession>A0A368T5R6</accession>
<dbReference type="PROSITE" id="PS51737">
    <property type="entry name" value="RECOMBINASE_DNA_BIND"/>
    <property type="match status" value="1"/>
</dbReference>
<evidence type="ECO:0000259" key="1">
    <source>
        <dbReference type="PROSITE" id="PS51737"/>
    </source>
</evidence>
<proteinExistence type="predicted"/>
<comment type="caution">
    <text evidence="2">The sequence shown here is derived from an EMBL/GenBank/DDBJ whole genome shotgun (WGS) entry which is preliminary data.</text>
</comment>
<dbReference type="GO" id="GO:0003677">
    <property type="term" value="F:DNA binding"/>
    <property type="evidence" value="ECO:0007669"/>
    <property type="project" value="InterPro"/>
</dbReference>
<dbReference type="Proteomes" id="UP000253318">
    <property type="component" value="Unassembled WGS sequence"/>
</dbReference>
<dbReference type="AlphaFoldDB" id="A0A368T5R6"/>
<organism evidence="2 3">
    <name type="scientific">Marinitenerispora sediminis</name>
    <dbReference type="NCBI Taxonomy" id="1931232"/>
    <lineage>
        <taxon>Bacteria</taxon>
        <taxon>Bacillati</taxon>
        <taxon>Actinomycetota</taxon>
        <taxon>Actinomycetes</taxon>
        <taxon>Streptosporangiales</taxon>
        <taxon>Nocardiopsidaceae</taxon>
        <taxon>Marinitenerispora</taxon>
    </lineage>
</organism>
<reference evidence="2 3" key="1">
    <citation type="submission" date="2018-04" db="EMBL/GenBank/DDBJ databases">
        <title>Novel actinobacteria from marine sediment.</title>
        <authorList>
            <person name="Ng Z.Y."/>
            <person name="Tan G.Y.A."/>
        </authorList>
    </citation>
    <scope>NUCLEOTIDE SEQUENCE [LARGE SCALE GENOMIC DNA]</scope>
    <source>
        <strain evidence="2 3">TPS81</strain>
    </source>
</reference>
<dbReference type="OrthoDB" id="3372479at2"/>